<dbReference type="Pfam" id="PF00494">
    <property type="entry name" value="SQS_PSY"/>
    <property type="match status" value="1"/>
</dbReference>
<gene>
    <name evidence="1" type="ORF">DFP90_104326</name>
</gene>
<comment type="caution">
    <text evidence="1">The sequence shown here is derived from an EMBL/GenBank/DDBJ whole genome shotgun (WGS) entry which is preliminary data.</text>
</comment>
<proteinExistence type="predicted"/>
<reference evidence="1 2" key="1">
    <citation type="submission" date="2018-07" db="EMBL/GenBank/DDBJ databases">
        <title>Genomic Encyclopedia of Type Strains, Phase III (KMG-III): the genomes of soil and plant-associated and newly described type strains.</title>
        <authorList>
            <person name="Whitman W."/>
        </authorList>
    </citation>
    <scope>NUCLEOTIDE SEQUENCE [LARGE SCALE GENOMIC DNA]</scope>
    <source>
        <strain evidence="1 2">CECT 8488</strain>
    </source>
</reference>
<dbReference type="EMBL" id="QRDW01000004">
    <property type="protein sequence ID" value="RED51048.1"/>
    <property type="molecule type" value="Genomic_DNA"/>
</dbReference>
<dbReference type="InterPro" id="IPR008949">
    <property type="entry name" value="Isoprenoid_synthase_dom_sf"/>
</dbReference>
<dbReference type="OrthoDB" id="7356714at2"/>
<dbReference type="AlphaFoldDB" id="A0A3D9HNJ6"/>
<dbReference type="GO" id="GO:0016765">
    <property type="term" value="F:transferase activity, transferring alkyl or aryl (other than methyl) groups"/>
    <property type="evidence" value="ECO:0007669"/>
    <property type="project" value="UniProtKB-ARBA"/>
</dbReference>
<organism evidence="1 2">
    <name type="scientific">Aestuariispira insulae</name>
    <dbReference type="NCBI Taxonomy" id="1461337"/>
    <lineage>
        <taxon>Bacteria</taxon>
        <taxon>Pseudomonadati</taxon>
        <taxon>Pseudomonadota</taxon>
        <taxon>Alphaproteobacteria</taxon>
        <taxon>Rhodospirillales</taxon>
        <taxon>Kiloniellaceae</taxon>
        <taxon>Aestuariispira</taxon>
    </lineage>
</organism>
<protein>
    <submittedName>
        <fullName evidence="1">Phytoene synthase</fullName>
    </submittedName>
</protein>
<keyword evidence="2" id="KW-1185">Reference proteome</keyword>
<dbReference type="SUPFAM" id="SSF48576">
    <property type="entry name" value="Terpenoid synthases"/>
    <property type="match status" value="1"/>
</dbReference>
<dbReference type="Gene3D" id="1.10.600.10">
    <property type="entry name" value="Farnesyl Diphosphate Synthase"/>
    <property type="match status" value="1"/>
</dbReference>
<name>A0A3D9HNJ6_9PROT</name>
<dbReference type="InterPro" id="IPR002060">
    <property type="entry name" value="Squ/phyt_synthse"/>
</dbReference>
<accession>A0A3D9HNJ6</accession>
<dbReference type="PANTHER" id="PTHR31480">
    <property type="entry name" value="BIFUNCTIONAL LYCOPENE CYCLASE/PHYTOENE SYNTHASE"/>
    <property type="match status" value="1"/>
</dbReference>
<sequence length="304" mass="33978">MMPDQCDLDFCASITRRGGSNLWLVSRALPKAKRSLFAATYASMRFIDDYVDDEYQLLCEHERISKQAEALSVLESWKAQARQAITGSASDLDPHHAIAPVFRAMAATVGNSDLGERPWLALSAAMHSDIQNSPLETWDDFYGYAEGATVAPTAVYLYILLCKNEGSEYQLDLESDLFDLAREMAIFCYLVHIIRDLCKDAAGGGRLLTVPRELLSDIKQSDGPMLEKACRSLLERADHHRLKMEQAKADSRQLMKSREKLVFDGLLGIYLSMHNQMRENPLASLQSNSETLEAQARKALGLTP</sequence>
<evidence type="ECO:0000313" key="2">
    <source>
        <dbReference type="Proteomes" id="UP000256845"/>
    </source>
</evidence>
<evidence type="ECO:0000313" key="1">
    <source>
        <dbReference type="EMBL" id="RED51048.1"/>
    </source>
</evidence>
<dbReference type="RefSeq" id="WP_115936828.1">
    <property type="nucleotide sequence ID" value="NZ_QRDW01000004.1"/>
</dbReference>
<dbReference type="Proteomes" id="UP000256845">
    <property type="component" value="Unassembled WGS sequence"/>
</dbReference>